<keyword evidence="3" id="KW-1185">Reference proteome</keyword>
<organism evidence="2 3">
    <name type="scientific">Aquisalimonas asiatica</name>
    <dbReference type="NCBI Taxonomy" id="406100"/>
    <lineage>
        <taxon>Bacteria</taxon>
        <taxon>Pseudomonadati</taxon>
        <taxon>Pseudomonadota</taxon>
        <taxon>Gammaproteobacteria</taxon>
        <taxon>Chromatiales</taxon>
        <taxon>Ectothiorhodospiraceae</taxon>
        <taxon>Aquisalimonas</taxon>
    </lineage>
</organism>
<dbReference type="STRING" id="406100.SAMN04488052_101124"/>
<feature type="domain" description="CinA C-terminal" evidence="1">
    <location>
        <begin position="18"/>
        <end position="169"/>
    </location>
</feature>
<dbReference type="NCBIfam" id="TIGR00199">
    <property type="entry name" value="PncC_domain"/>
    <property type="match status" value="1"/>
</dbReference>
<dbReference type="Gene3D" id="3.90.950.20">
    <property type="entry name" value="CinA-like"/>
    <property type="match status" value="1"/>
</dbReference>
<dbReference type="NCBIfam" id="NF002975">
    <property type="entry name" value="PRK03661.1"/>
    <property type="match status" value="1"/>
</dbReference>
<dbReference type="InterPro" id="IPR036653">
    <property type="entry name" value="CinA-like_C"/>
</dbReference>
<dbReference type="EMBL" id="FOEG01000001">
    <property type="protein sequence ID" value="SEO44786.1"/>
    <property type="molecule type" value="Genomic_DNA"/>
</dbReference>
<sequence>MDYTVSGNAPDESRLAVLAEAVGAALAESRQVLTTAESCTGGWIAKTVTDVAGSSGWFRRGVVTYSDDAKSELLGVPPEQLARFGAVSEEVVRAMAEGALARSGADVAVAVSGVAGPDGGSDAKPVGLVWFGWALRSGFVISRPERFPGGREDVRRASVAVALEGVLRQMRREIP</sequence>
<protein>
    <submittedName>
        <fullName evidence="2">Nicotinamide-nucleotide amidase</fullName>
    </submittedName>
</protein>
<evidence type="ECO:0000313" key="2">
    <source>
        <dbReference type="EMBL" id="SEO44786.1"/>
    </source>
</evidence>
<accession>A0A1H8PSP5</accession>
<reference evidence="2 3" key="1">
    <citation type="submission" date="2016-10" db="EMBL/GenBank/DDBJ databases">
        <authorList>
            <person name="de Groot N.N."/>
        </authorList>
    </citation>
    <scope>NUCLEOTIDE SEQUENCE [LARGE SCALE GENOMIC DNA]</scope>
    <source>
        <strain evidence="2 3">CGMCC 1.6291</strain>
    </source>
</reference>
<dbReference type="Pfam" id="PF02464">
    <property type="entry name" value="CinA"/>
    <property type="match status" value="1"/>
</dbReference>
<dbReference type="Proteomes" id="UP000199657">
    <property type="component" value="Unassembled WGS sequence"/>
</dbReference>
<dbReference type="OrthoDB" id="9801454at2"/>
<dbReference type="AlphaFoldDB" id="A0A1H8PSP5"/>
<proteinExistence type="predicted"/>
<evidence type="ECO:0000313" key="3">
    <source>
        <dbReference type="Proteomes" id="UP000199657"/>
    </source>
</evidence>
<name>A0A1H8PSP5_9GAMM</name>
<evidence type="ECO:0000259" key="1">
    <source>
        <dbReference type="Pfam" id="PF02464"/>
    </source>
</evidence>
<dbReference type="SUPFAM" id="SSF142433">
    <property type="entry name" value="CinA-like"/>
    <property type="match status" value="1"/>
</dbReference>
<dbReference type="RefSeq" id="WP_091639036.1">
    <property type="nucleotide sequence ID" value="NZ_FOEG01000001.1"/>
</dbReference>
<gene>
    <name evidence="2" type="ORF">SAMN04488052_101124</name>
</gene>
<dbReference type="InterPro" id="IPR008136">
    <property type="entry name" value="CinA_C"/>
</dbReference>